<evidence type="ECO:0000313" key="4">
    <source>
        <dbReference type="Proteomes" id="UP000593737"/>
    </source>
</evidence>
<evidence type="ECO:0000259" key="2">
    <source>
        <dbReference type="Pfam" id="PF13579"/>
    </source>
</evidence>
<dbReference type="CDD" id="cd03801">
    <property type="entry name" value="GT4_PimA-like"/>
    <property type="match status" value="1"/>
</dbReference>
<sequence length="377" mass="42320">MKIVHVNDIVYGYATGDPSARGGAERYGWYLMRALVAAGWTVTVGVRVALSSGEERMVDGVRFLGIGNKKTFLSDWYRFLKSEKPDWCFWQCADPLWGPAAEIARWLGVRTAFSTMHDGNVQLRKTLARRKHLRLLYAWGLQRSDVIFVQHYGQRDCLPSRWQRKAYLLPGISPVPDTVTPHSERNGTVVWMAVIRPAKRPDLLIEIASQLPRIRFIVGGAPSLNLWDPGKIEHILTRLRSLPNVDYRGHVAPQQALKIIAEGSLFLSTSDGEGFPSVFLESWGAGTPVVSIQIDPDHKIRDCGLGMVTDTVEGTIEAVRSFMASPEQCQDMGVRARRHVEEVHSPVAAVRAFETAIAAMSGLRRKRWMQEESHSHQ</sequence>
<evidence type="ECO:0000259" key="1">
    <source>
        <dbReference type="Pfam" id="PF00534"/>
    </source>
</evidence>
<dbReference type="KEGG" id="nkf:Nkreftii_001385"/>
<dbReference type="PANTHER" id="PTHR12526:SF636">
    <property type="entry name" value="BLL3647 PROTEIN"/>
    <property type="match status" value="1"/>
</dbReference>
<feature type="domain" description="Glycosyl transferase family 1" evidence="1">
    <location>
        <begin position="183"/>
        <end position="338"/>
    </location>
</feature>
<dbReference type="Gene3D" id="3.40.50.2000">
    <property type="entry name" value="Glycogen Phosphorylase B"/>
    <property type="match status" value="2"/>
</dbReference>
<dbReference type="AlphaFoldDB" id="A0A7S8FD32"/>
<dbReference type="PANTHER" id="PTHR12526">
    <property type="entry name" value="GLYCOSYLTRANSFERASE"/>
    <property type="match status" value="1"/>
</dbReference>
<accession>A0A7S8FD32</accession>
<dbReference type="InterPro" id="IPR028098">
    <property type="entry name" value="Glyco_trans_4-like_N"/>
</dbReference>
<dbReference type="Proteomes" id="UP000593737">
    <property type="component" value="Chromosome"/>
</dbReference>
<evidence type="ECO:0000313" key="3">
    <source>
        <dbReference type="EMBL" id="QPD03611.1"/>
    </source>
</evidence>
<organism evidence="3 4">
    <name type="scientific">Candidatus Nitrospira kreftii</name>
    <dbReference type="NCBI Taxonomy" id="2652173"/>
    <lineage>
        <taxon>Bacteria</taxon>
        <taxon>Pseudomonadati</taxon>
        <taxon>Nitrospirota</taxon>
        <taxon>Nitrospiria</taxon>
        <taxon>Nitrospirales</taxon>
        <taxon>Nitrospiraceae</taxon>
        <taxon>Nitrospira</taxon>
    </lineage>
</organism>
<name>A0A7S8FD32_9BACT</name>
<proteinExistence type="predicted"/>
<protein>
    <recommendedName>
        <fullName evidence="5">Glycosyl transferase, group 1</fullName>
    </recommendedName>
</protein>
<dbReference type="EMBL" id="CP047423">
    <property type="protein sequence ID" value="QPD03611.1"/>
    <property type="molecule type" value="Genomic_DNA"/>
</dbReference>
<gene>
    <name evidence="3" type="ORF">Nkreftii_001385</name>
</gene>
<reference evidence="3 4" key="1">
    <citation type="journal article" date="2020" name="ISME J.">
        <title>Enrichment and physiological characterization of a novel comammox Nitrospira indicates ammonium inhibition of complete nitrification.</title>
        <authorList>
            <person name="Sakoula D."/>
            <person name="Koch H."/>
            <person name="Frank J."/>
            <person name="Jetten M.S.M."/>
            <person name="van Kessel M.A.H.J."/>
            <person name="Lucker S."/>
        </authorList>
    </citation>
    <scope>NUCLEOTIDE SEQUENCE [LARGE SCALE GENOMIC DNA]</scope>
    <source>
        <strain evidence="3">Comreactor17</strain>
    </source>
</reference>
<evidence type="ECO:0008006" key="5">
    <source>
        <dbReference type="Google" id="ProtNLM"/>
    </source>
</evidence>
<dbReference type="Pfam" id="PF13579">
    <property type="entry name" value="Glyco_trans_4_4"/>
    <property type="match status" value="1"/>
</dbReference>
<dbReference type="GO" id="GO:0016757">
    <property type="term" value="F:glycosyltransferase activity"/>
    <property type="evidence" value="ECO:0007669"/>
    <property type="project" value="InterPro"/>
</dbReference>
<dbReference type="InterPro" id="IPR001296">
    <property type="entry name" value="Glyco_trans_1"/>
</dbReference>
<feature type="domain" description="Glycosyltransferase subfamily 4-like N-terminal" evidence="2">
    <location>
        <begin position="22"/>
        <end position="156"/>
    </location>
</feature>
<dbReference type="SUPFAM" id="SSF53756">
    <property type="entry name" value="UDP-Glycosyltransferase/glycogen phosphorylase"/>
    <property type="match status" value="1"/>
</dbReference>
<dbReference type="Pfam" id="PF00534">
    <property type="entry name" value="Glycos_transf_1"/>
    <property type="match status" value="1"/>
</dbReference>